<dbReference type="PANTHER" id="PTHR22604:SF105">
    <property type="entry name" value="TRANS-1,2-DIHYDROBENZENE-1,2-DIOL DEHYDROGENASE"/>
    <property type="match status" value="1"/>
</dbReference>
<evidence type="ECO:0000256" key="1">
    <source>
        <dbReference type="ARBA" id="ARBA00010928"/>
    </source>
</evidence>
<dbReference type="Proteomes" id="UP000293142">
    <property type="component" value="Unassembled WGS sequence"/>
</dbReference>
<feature type="domain" description="GFO/IDH/MocA-like oxidoreductase" evidence="4">
    <location>
        <begin position="134"/>
        <end position="250"/>
    </location>
</feature>
<dbReference type="AlphaFoldDB" id="A0A4Q9DV61"/>
<protein>
    <submittedName>
        <fullName evidence="5">Gfo/Idh/MocA family oxidoreductase</fullName>
    </submittedName>
</protein>
<evidence type="ECO:0000256" key="2">
    <source>
        <dbReference type="ARBA" id="ARBA00023002"/>
    </source>
</evidence>
<dbReference type="GO" id="GO:0016491">
    <property type="term" value="F:oxidoreductase activity"/>
    <property type="evidence" value="ECO:0007669"/>
    <property type="project" value="UniProtKB-KW"/>
</dbReference>
<dbReference type="Gene3D" id="3.30.360.10">
    <property type="entry name" value="Dihydrodipicolinate Reductase, domain 2"/>
    <property type="match status" value="1"/>
</dbReference>
<dbReference type="PANTHER" id="PTHR22604">
    <property type="entry name" value="OXIDOREDUCTASES"/>
    <property type="match status" value="1"/>
</dbReference>
<evidence type="ECO:0000259" key="3">
    <source>
        <dbReference type="Pfam" id="PF01408"/>
    </source>
</evidence>
<accession>A0A4Q9DV61</accession>
<keyword evidence="2" id="KW-0560">Oxidoreductase</keyword>
<dbReference type="EMBL" id="SIRE01000006">
    <property type="protein sequence ID" value="TBL79840.1"/>
    <property type="molecule type" value="Genomic_DNA"/>
</dbReference>
<organism evidence="5 6">
    <name type="scientific">Paenibacillus thalictri</name>
    <dbReference type="NCBI Taxonomy" id="2527873"/>
    <lineage>
        <taxon>Bacteria</taxon>
        <taxon>Bacillati</taxon>
        <taxon>Bacillota</taxon>
        <taxon>Bacilli</taxon>
        <taxon>Bacillales</taxon>
        <taxon>Paenibacillaceae</taxon>
        <taxon>Paenibacillus</taxon>
    </lineage>
</organism>
<gene>
    <name evidence="5" type="ORF">EYB31_09580</name>
</gene>
<dbReference type="InterPro" id="IPR000683">
    <property type="entry name" value="Gfo/Idh/MocA-like_OxRdtase_N"/>
</dbReference>
<keyword evidence="6" id="KW-1185">Reference proteome</keyword>
<dbReference type="InterPro" id="IPR050984">
    <property type="entry name" value="Gfo/Idh/MocA_domain"/>
</dbReference>
<comment type="caution">
    <text evidence="5">The sequence shown here is derived from an EMBL/GenBank/DDBJ whole genome shotgun (WGS) entry which is preliminary data.</text>
</comment>
<dbReference type="Pfam" id="PF01408">
    <property type="entry name" value="GFO_IDH_MocA"/>
    <property type="match status" value="1"/>
</dbReference>
<dbReference type="OrthoDB" id="9815825at2"/>
<evidence type="ECO:0000259" key="4">
    <source>
        <dbReference type="Pfam" id="PF22725"/>
    </source>
</evidence>
<dbReference type="InterPro" id="IPR036291">
    <property type="entry name" value="NAD(P)-bd_dom_sf"/>
</dbReference>
<reference evidence="5 6" key="1">
    <citation type="submission" date="2019-02" db="EMBL/GenBank/DDBJ databases">
        <title>Paenibacillus sp. nov., isolated from surface-sterilized tissue of Thalictrum simplex L.</title>
        <authorList>
            <person name="Tuo L."/>
        </authorList>
    </citation>
    <scope>NUCLEOTIDE SEQUENCE [LARGE SCALE GENOMIC DNA]</scope>
    <source>
        <strain evidence="5 6">N2SHLJ1</strain>
    </source>
</reference>
<dbReference type="SUPFAM" id="SSF51735">
    <property type="entry name" value="NAD(P)-binding Rossmann-fold domains"/>
    <property type="match status" value="1"/>
</dbReference>
<dbReference type="Pfam" id="PF22725">
    <property type="entry name" value="GFO_IDH_MocA_C3"/>
    <property type="match status" value="1"/>
</dbReference>
<evidence type="ECO:0000313" key="5">
    <source>
        <dbReference type="EMBL" id="TBL79840.1"/>
    </source>
</evidence>
<dbReference type="Gene3D" id="3.40.50.720">
    <property type="entry name" value="NAD(P)-binding Rossmann-like Domain"/>
    <property type="match status" value="1"/>
</dbReference>
<evidence type="ECO:0000313" key="6">
    <source>
        <dbReference type="Proteomes" id="UP000293142"/>
    </source>
</evidence>
<dbReference type="SUPFAM" id="SSF55347">
    <property type="entry name" value="Glyceraldehyde-3-phosphate dehydrogenase-like, C-terminal domain"/>
    <property type="match status" value="1"/>
</dbReference>
<sequence length="328" mass="36196">MVTSKIRWGILGPGGIANTFANDLVHLPDAQLVAVGSRSLDRAREFAAKHNMPNAYGSYEELAQDPNVDIVYVATPHQAHKENVLACLQAGKAVLCEKPFTVSASELEELVAVARKNNVFLMEAMWTRYLPAIVKVQEWLAGGLIGDVRMVDVKFGNRAEWRPESRLFNPELAGGALLDVGVYCISFVSMIMGQQPSAVHSVARIGTTGVDEEFAALFGYEGGRMASLMAGLRLKTKHQAVISGTEGEIRIPIFWNAKSAELSVYGKEDEHFEDSGAAKGYVYEAAEAMRCLREGKIESDRMTLDESLAIMRTMDKLRADWNMKYPFE</sequence>
<comment type="similarity">
    <text evidence="1">Belongs to the Gfo/Idh/MocA family.</text>
</comment>
<dbReference type="InterPro" id="IPR055170">
    <property type="entry name" value="GFO_IDH_MocA-like_dom"/>
</dbReference>
<feature type="domain" description="Gfo/Idh/MocA-like oxidoreductase N-terminal" evidence="3">
    <location>
        <begin position="6"/>
        <end position="123"/>
    </location>
</feature>
<name>A0A4Q9DV61_9BACL</name>
<proteinExistence type="inferred from homology"/>
<dbReference type="GO" id="GO:0000166">
    <property type="term" value="F:nucleotide binding"/>
    <property type="evidence" value="ECO:0007669"/>
    <property type="project" value="InterPro"/>
</dbReference>